<dbReference type="GeneID" id="114324404"/>
<evidence type="ECO:0000313" key="5">
    <source>
        <dbReference type="Proteomes" id="UP001652700"/>
    </source>
</evidence>
<dbReference type="InterPro" id="IPR011022">
    <property type="entry name" value="Arrestin_C-like"/>
</dbReference>
<sequence length="307" mass="35251">MACRIILSSPPICAPGDAIKGTIICIFEKEEKIRGIKCRFRGQEHVEWTVGSGRHKQYINKIRNFIKADTEFVDKGTMMPGRYEYNFEYILPPSDIPSSFDHEFGSIRYFLYAFVDRPWAFDYEHEVEVQVIAPILHPPNQTRPIPVEVNNKSRLCCWPSKPSTMEIQLEKNHYALGEPINFRVLINNMSSSAISNVLVQLSRKMKFSDTRRNHKKEKVILAQTGRTGVQPGCSQLYTFSLAVPQTTVIPNFTGCLLFKEWCSLKVEAVYPSFRCNMVARESVNVGNTIPTQDGFQINTFQYNVRQH</sequence>
<dbReference type="Proteomes" id="UP001652700">
    <property type="component" value="Unplaced"/>
</dbReference>
<dbReference type="InterPro" id="IPR014752">
    <property type="entry name" value="Arrestin-like_C"/>
</dbReference>
<dbReference type="InterPro" id="IPR011021">
    <property type="entry name" value="Arrestin-like_N"/>
</dbReference>
<feature type="domain" description="Arrestin C-terminal-like" evidence="3">
    <location>
        <begin position="159"/>
        <end position="291"/>
    </location>
</feature>
<comment type="similarity">
    <text evidence="1">Belongs to the arrestin family.</text>
</comment>
<evidence type="ECO:0000256" key="2">
    <source>
        <dbReference type="ARBA" id="ARBA00022606"/>
    </source>
</evidence>
<name>A0ABM5JW81_DIAVI</name>
<dbReference type="PANTHER" id="PTHR11188:SF17">
    <property type="entry name" value="FI21816P1"/>
    <property type="match status" value="1"/>
</dbReference>
<evidence type="ECO:0000313" key="4">
    <source>
        <dbReference type="EnsemblMetazoa" id="XP_050502193.1"/>
    </source>
</evidence>
<dbReference type="Pfam" id="PF02752">
    <property type="entry name" value="Arrestin_C"/>
    <property type="match status" value="1"/>
</dbReference>
<dbReference type="RefSeq" id="XP_050502193.1">
    <property type="nucleotide sequence ID" value="XM_050646236.1"/>
</dbReference>
<dbReference type="PANTHER" id="PTHR11188">
    <property type="entry name" value="ARRESTIN DOMAIN CONTAINING PROTEIN"/>
    <property type="match status" value="1"/>
</dbReference>
<proteinExistence type="inferred from homology"/>
<dbReference type="EnsemblMetazoa" id="XM_050646236.1">
    <property type="protein sequence ID" value="XP_050502193.1"/>
    <property type="gene ID" value="LOC114324404"/>
</dbReference>
<dbReference type="SUPFAM" id="SSF81296">
    <property type="entry name" value="E set domains"/>
    <property type="match status" value="2"/>
</dbReference>
<reference evidence="4" key="1">
    <citation type="submission" date="2025-05" db="UniProtKB">
        <authorList>
            <consortium name="EnsemblMetazoa"/>
        </authorList>
    </citation>
    <scope>IDENTIFICATION</scope>
</reference>
<dbReference type="SMART" id="SM01017">
    <property type="entry name" value="Arrestin_C"/>
    <property type="match status" value="1"/>
</dbReference>
<evidence type="ECO:0000259" key="3">
    <source>
        <dbReference type="SMART" id="SM01017"/>
    </source>
</evidence>
<dbReference type="Gene3D" id="2.60.40.640">
    <property type="match status" value="2"/>
</dbReference>
<dbReference type="InterPro" id="IPR014756">
    <property type="entry name" value="Ig_E-set"/>
</dbReference>
<keyword evidence="2" id="KW-0716">Sensory transduction</keyword>
<evidence type="ECO:0000256" key="1">
    <source>
        <dbReference type="ARBA" id="ARBA00005298"/>
    </source>
</evidence>
<accession>A0ABM5JW81</accession>
<dbReference type="InterPro" id="IPR050357">
    <property type="entry name" value="Arrestin_domain-protein"/>
</dbReference>
<dbReference type="Pfam" id="PF00339">
    <property type="entry name" value="Arrestin_N"/>
    <property type="match status" value="1"/>
</dbReference>
<protein>
    <recommendedName>
        <fullName evidence="3">Arrestin C-terminal-like domain-containing protein</fullName>
    </recommendedName>
</protein>
<keyword evidence="5" id="KW-1185">Reference proteome</keyword>
<organism evidence="4 5">
    <name type="scientific">Diabrotica virgifera virgifera</name>
    <name type="common">western corn rootworm</name>
    <dbReference type="NCBI Taxonomy" id="50390"/>
    <lineage>
        <taxon>Eukaryota</taxon>
        <taxon>Metazoa</taxon>
        <taxon>Ecdysozoa</taxon>
        <taxon>Arthropoda</taxon>
        <taxon>Hexapoda</taxon>
        <taxon>Insecta</taxon>
        <taxon>Pterygota</taxon>
        <taxon>Neoptera</taxon>
        <taxon>Endopterygota</taxon>
        <taxon>Coleoptera</taxon>
        <taxon>Polyphaga</taxon>
        <taxon>Cucujiformia</taxon>
        <taxon>Chrysomeloidea</taxon>
        <taxon>Chrysomelidae</taxon>
        <taxon>Galerucinae</taxon>
        <taxon>Diabroticina</taxon>
        <taxon>Diabroticites</taxon>
        <taxon>Diabrotica</taxon>
    </lineage>
</organism>